<dbReference type="AlphaFoldDB" id="A0AAD5TP01"/>
<feature type="region of interest" description="Disordered" evidence="1">
    <location>
        <begin position="1"/>
        <end position="78"/>
    </location>
</feature>
<proteinExistence type="predicted"/>
<evidence type="ECO:0000313" key="3">
    <source>
        <dbReference type="Proteomes" id="UP001212152"/>
    </source>
</evidence>
<accession>A0AAD5TP01</accession>
<feature type="compositionally biased region" description="Pro residues" evidence="1">
    <location>
        <begin position="68"/>
        <end position="77"/>
    </location>
</feature>
<protein>
    <submittedName>
        <fullName evidence="2">Uncharacterized protein</fullName>
    </submittedName>
</protein>
<evidence type="ECO:0000313" key="2">
    <source>
        <dbReference type="EMBL" id="KAJ3180312.1"/>
    </source>
</evidence>
<organism evidence="2 3">
    <name type="scientific">Geranomyces variabilis</name>
    <dbReference type="NCBI Taxonomy" id="109894"/>
    <lineage>
        <taxon>Eukaryota</taxon>
        <taxon>Fungi</taxon>
        <taxon>Fungi incertae sedis</taxon>
        <taxon>Chytridiomycota</taxon>
        <taxon>Chytridiomycota incertae sedis</taxon>
        <taxon>Chytridiomycetes</taxon>
        <taxon>Spizellomycetales</taxon>
        <taxon>Powellomycetaceae</taxon>
        <taxon>Geranomyces</taxon>
    </lineage>
</organism>
<comment type="caution">
    <text evidence="2">The sequence shown here is derived from an EMBL/GenBank/DDBJ whole genome shotgun (WGS) entry which is preliminary data.</text>
</comment>
<gene>
    <name evidence="2" type="ORF">HDU87_002191</name>
</gene>
<name>A0AAD5TP01_9FUNG</name>
<keyword evidence="3" id="KW-1185">Reference proteome</keyword>
<dbReference type="Proteomes" id="UP001212152">
    <property type="component" value="Unassembled WGS sequence"/>
</dbReference>
<reference evidence="2" key="1">
    <citation type="submission" date="2020-05" db="EMBL/GenBank/DDBJ databases">
        <title>Phylogenomic resolution of chytrid fungi.</title>
        <authorList>
            <person name="Stajich J.E."/>
            <person name="Amses K."/>
            <person name="Simmons R."/>
            <person name="Seto K."/>
            <person name="Myers J."/>
            <person name="Bonds A."/>
            <person name="Quandt C.A."/>
            <person name="Barry K."/>
            <person name="Liu P."/>
            <person name="Grigoriev I."/>
            <person name="Longcore J.E."/>
            <person name="James T.Y."/>
        </authorList>
    </citation>
    <scope>NUCLEOTIDE SEQUENCE</scope>
    <source>
        <strain evidence="2">JEL0379</strain>
    </source>
</reference>
<dbReference type="EMBL" id="JADGJQ010000017">
    <property type="protein sequence ID" value="KAJ3180312.1"/>
    <property type="molecule type" value="Genomic_DNA"/>
</dbReference>
<evidence type="ECO:0000256" key="1">
    <source>
        <dbReference type="SAM" id="MobiDB-lite"/>
    </source>
</evidence>
<sequence length="173" mass="18900">MASAAYARDHDSARAAEATPTSSSQRLPPKPPKTNTRGALRERLAAFFRHRSATLPADETPIHDDSQPAPPPPPLHPNHPFLNSRLFLHLVNSTDFLPAYRSTVTLHTAHYPPIYQRNENLMAMLRRKRPRKAGKKMKNVLKAVGRGFGEACLVLGSGLTGHAAGTAPGWGTM</sequence>